<dbReference type="EMBL" id="CP000325">
    <property type="protein sequence ID" value="ABL06441.1"/>
    <property type="molecule type" value="Genomic_DNA"/>
</dbReference>
<evidence type="ECO:0000259" key="3">
    <source>
        <dbReference type="Pfam" id="PF00823"/>
    </source>
</evidence>
<feature type="compositionally biased region" description="Pro residues" evidence="2">
    <location>
        <begin position="411"/>
        <end position="423"/>
    </location>
</feature>
<dbReference type="GO" id="GO:0052572">
    <property type="term" value="P:response to host immune response"/>
    <property type="evidence" value="ECO:0007669"/>
    <property type="project" value="TreeGrafter"/>
</dbReference>
<evidence type="ECO:0000313" key="6">
    <source>
        <dbReference type="Proteomes" id="UP000000765"/>
    </source>
</evidence>
<dbReference type="Proteomes" id="UP000000765">
    <property type="component" value="Chromosome"/>
</dbReference>
<feature type="region of interest" description="Disordered" evidence="2">
    <location>
        <begin position="274"/>
        <end position="295"/>
    </location>
</feature>
<sequence length="423" mass="41545">MLATDFGALPPEVNSGLLYAGPGAAPMLTAATAWDGLATVLNSAAASYASVVSGLTLESRMGPASASMAAAAAPYATWLAVANEQARQTAAQARAAATAFETAFAVVVPPPLIAANRSQVASLVVANVLGQNTPAIETLQAEYAEMWAQDAAVMYQYSAASEAASTLAAFTSPVQSTDPSRAQASTAAGAAAAGTTAQTTASQPTTAATDTAQGLAAEVPTIPAGSDLAAPAAISIPTPVGELDLLAAYIAVAATASLSLSAVNTARPWSYSTNNDHAQPNGGGVAPTQGNTLGTERPDAEVLVSAPNVVPTSAFVGHAALVGALSVPHSWAMAAPEIRLAVESLPSAGGLSAPAGPDMGGVAPTGLLSGMALASLAGRGATGAGSRSPSESATNEDEQPQRKPTVVVIQKPPPAGGPPAARP</sequence>
<dbReference type="AlphaFoldDB" id="A0PVS2"/>
<dbReference type="SUPFAM" id="SSF140459">
    <property type="entry name" value="PE/PPE dimer-like"/>
    <property type="match status" value="1"/>
</dbReference>
<dbReference type="KEGG" id="mul:MUL_4463"/>
<accession>A0PVS2</accession>
<dbReference type="InterPro" id="IPR038332">
    <property type="entry name" value="PPE_sf"/>
</dbReference>
<feature type="domain" description="PPE" evidence="3">
    <location>
        <begin position="5"/>
        <end position="166"/>
    </location>
</feature>
<comment type="similarity">
    <text evidence="1">Belongs to the mycobacterial PPE family.</text>
</comment>
<gene>
    <name evidence="5" type="ordered locus">MUL_4463</name>
</gene>
<reference evidence="5 6" key="1">
    <citation type="journal article" date="2007" name="Genome Res.">
        <title>Reductive evolution and niche adaptation inferred from the genome of Mycobacterium ulcerans, the causative agent of Buruli ulcer.</title>
        <authorList>
            <person name="Stinear T.P."/>
            <person name="Seemann T."/>
            <person name="Pidot S."/>
            <person name="Frigui W."/>
            <person name="Reysset G."/>
            <person name="Garnier T."/>
            <person name="Meurice G."/>
            <person name="Simon D."/>
            <person name="Bouchier C."/>
            <person name="Ma L."/>
            <person name="Tichit M."/>
            <person name="Porter J.L."/>
            <person name="Ryan J."/>
            <person name="Johnson P.D."/>
            <person name="Davies J.K."/>
            <person name="Jenkin G.A."/>
            <person name="Small P.L."/>
            <person name="Jones L.M."/>
            <person name="Tekaia F."/>
            <person name="Laval F."/>
            <person name="Daffe M."/>
            <person name="Parkhill J."/>
            <person name="Cole S.T."/>
        </authorList>
    </citation>
    <scope>NUCLEOTIDE SEQUENCE [LARGE SCALE GENOMIC DNA]</scope>
    <source>
        <strain evidence="5 6">Agy99</strain>
    </source>
</reference>
<dbReference type="Gene3D" id="1.20.1260.20">
    <property type="entry name" value="PPE superfamily"/>
    <property type="match status" value="1"/>
</dbReference>
<protein>
    <submittedName>
        <fullName evidence="5">PPE family protein</fullName>
    </submittedName>
</protein>
<feature type="region of interest" description="Disordered" evidence="2">
    <location>
        <begin position="377"/>
        <end position="423"/>
    </location>
</feature>
<feature type="domain" description="PPE family C-terminal" evidence="4">
    <location>
        <begin position="313"/>
        <end position="407"/>
    </location>
</feature>
<dbReference type="Pfam" id="PF12484">
    <property type="entry name" value="PPE-SVP"/>
    <property type="match status" value="1"/>
</dbReference>
<evidence type="ECO:0000259" key="4">
    <source>
        <dbReference type="Pfam" id="PF12484"/>
    </source>
</evidence>
<evidence type="ECO:0000256" key="1">
    <source>
        <dbReference type="ARBA" id="ARBA00010652"/>
    </source>
</evidence>
<name>A0PVS2_MYCUA</name>
<evidence type="ECO:0000313" key="5">
    <source>
        <dbReference type="EMBL" id="ABL06441.1"/>
    </source>
</evidence>
<feature type="compositionally biased region" description="Low complexity" evidence="2">
    <location>
        <begin position="377"/>
        <end position="390"/>
    </location>
</feature>
<dbReference type="HOGENOM" id="CLU_000243_0_1_11"/>
<dbReference type="PANTHER" id="PTHR46766">
    <property type="entry name" value="GLUTAMINE-RICH PROTEIN 2"/>
    <property type="match status" value="1"/>
</dbReference>
<dbReference type="PANTHER" id="PTHR46766:SF1">
    <property type="entry name" value="GLUTAMINE-RICH PROTEIN 2"/>
    <property type="match status" value="1"/>
</dbReference>
<evidence type="ECO:0000256" key="2">
    <source>
        <dbReference type="SAM" id="MobiDB-lite"/>
    </source>
</evidence>
<proteinExistence type="inferred from homology"/>
<dbReference type="Pfam" id="PF00823">
    <property type="entry name" value="PPE"/>
    <property type="match status" value="1"/>
</dbReference>
<dbReference type="eggNOG" id="COG5651">
    <property type="taxonomic scope" value="Bacteria"/>
</dbReference>
<dbReference type="InterPro" id="IPR000030">
    <property type="entry name" value="PPE_dom"/>
</dbReference>
<dbReference type="InterPro" id="IPR022171">
    <property type="entry name" value="PPE_C"/>
</dbReference>
<organism evidence="5 6">
    <name type="scientific">Mycobacterium ulcerans (strain Agy99)</name>
    <dbReference type="NCBI Taxonomy" id="362242"/>
    <lineage>
        <taxon>Bacteria</taxon>
        <taxon>Bacillati</taxon>
        <taxon>Actinomycetota</taxon>
        <taxon>Actinomycetes</taxon>
        <taxon>Mycobacteriales</taxon>
        <taxon>Mycobacteriaceae</taxon>
        <taxon>Mycobacterium</taxon>
        <taxon>Mycobacterium ulcerans group</taxon>
    </lineage>
</organism>